<evidence type="ECO:0000313" key="3">
    <source>
        <dbReference type="Proteomes" id="UP000724874"/>
    </source>
</evidence>
<evidence type="ECO:0000256" key="1">
    <source>
        <dbReference type="SAM" id="MobiDB-lite"/>
    </source>
</evidence>
<dbReference type="EMBL" id="JADNYJ010000008">
    <property type="protein sequence ID" value="KAF8909772.1"/>
    <property type="molecule type" value="Genomic_DNA"/>
</dbReference>
<protein>
    <submittedName>
        <fullName evidence="2">Uncharacterized protein</fullName>
    </submittedName>
</protein>
<name>A0A9P5TS17_GYMJU</name>
<dbReference type="AlphaFoldDB" id="A0A9P5TS17"/>
<organism evidence="2 3">
    <name type="scientific">Gymnopilus junonius</name>
    <name type="common">Spectacular rustgill mushroom</name>
    <name type="synonym">Gymnopilus spectabilis subsp. junonius</name>
    <dbReference type="NCBI Taxonomy" id="109634"/>
    <lineage>
        <taxon>Eukaryota</taxon>
        <taxon>Fungi</taxon>
        <taxon>Dikarya</taxon>
        <taxon>Basidiomycota</taxon>
        <taxon>Agaricomycotina</taxon>
        <taxon>Agaricomycetes</taxon>
        <taxon>Agaricomycetidae</taxon>
        <taxon>Agaricales</taxon>
        <taxon>Agaricineae</taxon>
        <taxon>Hymenogastraceae</taxon>
        <taxon>Gymnopilus</taxon>
    </lineage>
</organism>
<comment type="caution">
    <text evidence="2">The sequence shown here is derived from an EMBL/GenBank/DDBJ whole genome shotgun (WGS) entry which is preliminary data.</text>
</comment>
<dbReference type="Proteomes" id="UP000724874">
    <property type="component" value="Unassembled WGS sequence"/>
</dbReference>
<proteinExistence type="predicted"/>
<gene>
    <name evidence="2" type="ORF">CPB84DRAFT_1842992</name>
</gene>
<reference evidence="2" key="1">
    <citation type="submission" date="2020-11" db="EMBL/GenBank/DDBJ databases">
        <authorList>
            <consortium name="DOE Joint Genome Institute"/>
            <person name="Ahrendt S."/>
            <person name="Riley R."/>
            <person name="Andreopoulos W."/>
            <person name="LaButti K."/>
            <person name="Pangilinan J."/>
            <person name="Ruiz-duenas F.J."/>
            <person name="Barrasa J.M."/>
            <person name="Sanchez-Garcia M."/>
            <person name="Camarero S."/>
            <person name="Miyauchi S."/>
            <person name="Serrano A."/>
            <person name="Linde D."/>
            <person name="Babiker R."/>
            <person name="Drula E."/>
            <person name="Ayuso-Fernandez I."/>
            <person name="Pacheco R."/>
            <person name="Padilla G."/>
            <person name="Ferreira P."/>
            <person name="Barriuso J."/>
            <person name="Kellner H."/>
            <person name="Castanera R."/>
            <person name="Alfaro M."/>
            <person name="Ramirez L."/>
            <person name="Pisabarro A.G."/>
            <person name="Kuo A."/>
            <person name="Tritt A."/>
            <person name="Lipzen A."/>
            <person name="He G."/>
            <person name="Yan M."/>
            <person name="Ng V."/>
            <person name="Cullen D."/>
            <person name="Martin F."/>
            <person name="Rosso M.-N."/>
            <person name="Henrissat B."/>
            <person name="Hibbett D."/>
            <person name="Martinez A.T."/>
            <person name="Grigoriev I.V."/>
        </authorList>
    </citation>
    <scope>NUCLEOTIDE SEQUENCE</scope>
    <source>
        <strain evidence="2">AH 44721</strain>
    </source>
</reference>
<accession>A0A9P5TS17</accession>
<evidence type="ECO:0000313" key="2">
    <source>
        <dbReference type="EMBL" id="KAF8909772.1"/>
    </source>
</evidence>
<sequence>MAAIAHIPAPQAPGARPNGSPATLQRPERGFVYGGPQLIPVMLHAGTQVIIFSSERSSVQPWPDALQAGVQREYRYRVQADTTELFSIFTEIGNLVDTRKNGGLIPHSALSDTKGGKPLDRTDWKKDDIAYLLKTHSYIDTGGVSASIPWGEPIRLMSDPRTLRSPFTTTSLPSKAYYAFQRVEETRITRLGFQLIRYMRLISDSKQY</sequence>
<feature type="region of interest" description="Disordered" evidence="1">
    <location>
        <begin position="1"/>
        <end position="27"/>
    </location>
</feature>
<keyword evidence="3" id="KW-1185">Reference proteome</keyword>
<feature type="compositionally biased region" description="Low complexity" evidence="1">
    <location>
        <begin position="1"/>
        <end position="15"/>
    </location>
</feature>